<feature type="transmembrane region" description="Helical" evidence="8">
    <location>
        <begin position="186"/>
        <end position="209"/>
    </location>
</feature>
<feature type="transmembrane region" description="Helical" evidence="8">
    <location>
        <begin position="73"/>
        <end position="97"/>
    </location>
</feature>
<dbReference type="PANTHER" id="PTHR47019">
    <property type="entry name" value="LIPID II FLIPPASE MURJ"/>
    <property type="match status" value="1"/>
</dbReference>
<comment type="caution">
    <text evidence="9">The sequence shown here is derived from an EMBL/GenBank/DDBJ whole genome shotgun (WGS) entry which is preliminary data.</text>
</comment>
<keyword evidence="7 8" id="KW-0472">Membrane</keyword>
<protein>
    <submittedName>
        <fullName evidence="9">Putative membrane protein</fullName>
    </submittedName>
</protein>
<dbReference type="Pfam" id="PF03023">
    <property type="entry name" value="MurJ"/>
    <property type="match status" value="1"/>
</dbReference>
<evidence type="ECO:0000256" key="4">
    <source>
        <dbReference type="ARBA" id="ARBA00022960"/>
    </source>
</evidence>
<sequence length="249" mass="26749">MGAGWECNEERRMTPNPPLKEQATANQQIARAAGTVMFAFIVSNLVGLIRGIVITDAFGTSSDLDSFNAANRIVELLFNLVAGGALGSAFIPAFTGFLTREDRSGAWRLASGVVNLVFLALVIISLLSWIFAPFIVSEGLYLLVPGSDPVQEALTVSLLRIMLPSVVIFGLSGLVMGILNAHQVFLIPAIAPAMYSIGMILGTILLPSAWGIQRLAYGVVGGALLHFLVQVPRLLKLRERAYHAYLGLR</sequence>
<feature type="transmembrane region" description="Helical" evidence="8">
    <location>
        <begin position="215"/>
        <end position="235"/>
    </location>
</feature>
<comment type="subcellular location">
    <subcellularLocation>
        <location evidence="1">Cell membrane</location>
        <topology evidence="1">Multi-pass membrane protein</topology>
    </subcellularLocation>
</comment>
<evidence type="ECO:0000256" key="1">
    <source>
        <dbReference type="ARBA" id="ARBA00004651"/>
    </source>
</evidence>
<evidence type="ECO:0000256" key="7">
    <source>
        <dbReference type="ARBA" id="ARBA00023136"/>
    </source>
</evidence>
<organism evidence="9 10">
    <name type="scientific">Anaerolinea thermophila</name>
    <dbReference type="NCBI Taxonomy" id="167964"/>
    <lineage>
        <taxon>Bacteria</taxon>
        <taxon>Bacillati</taxon>
        <taxon>Chloroflexota</taxon>
        <taxon>Anaerolineae</taxon>
        <taxon>Anaerolineales</taxon>
        <taxon>Anaerolineaceae</taxon>
        <taxon>Anaerolinea</taxon>
    </lineage>
</organism>
<feature type="transmembrane region" description="Helical" evidence="8">
    <location>
        <begin position="156"/>
        <end position="179"/>
    </location>
</feature>
<dbReference type="GO" id="GO:0015648">
    <property type="term" value="F:lipid-linked peptidoglycan transporter activity"/>
    <property type="evidence" value="ECO:0007669"/>
    <property type="project" value="TreeGrafter"/>
</dbReference>
<dbReference type="GO" id="GO:0034204">
    <property type="term" value="P:lipid translocation"/>
    <property type="evidence" value="ECO:0007669"/>
    <property type="project" value="TreeGrafter"/>
</dbReference>
<name>A0A117LGE2_9CHLR</name>
<feature type="non-terminal residue" evidence="9">
    <location>
        <position position="249"/>
    </location>
</feature>
<dbReference type="GO" id="GO:0005886">
    <property type="term" value="C:plasma membrane"/>
    <property type="evidence" value="ECO:0007669"/>
    <property type="project" value="UniProtKB-SubCell"/>
</dbReference>
<keyword evidence="3 8" id="KW-0812">Transmembrane</keyword>
<gene>
    <name evidence="9" type="ORF">XD73_1331</name>
</gene>
<evidence type="ECO:0000256" key="2">
    <source>
        <dbReference type="ARBA" id="ARBA00022475"/>
    </source>
</evidence>
<keyword evidence="6 8" id="KW-1133">Transmembrane helix</keyword>
<dbReference type="GO" id="GO:0009252">
    <property type="term" value="P:peptidoglycan biosynthetic process"/>
    <property type="evidence" value="ECO:0007669"/>
    <property type="project" value="UniProtKB-KW"/>
</dbReference>
<accession>A0A117LGE2</accession>
<dbReference type="EMBL" id="LGFU01000149">
    <property type="protein sequence ID" value="KUK45793.1"/>
    <property type="molecule type" value="Genomic_DNA"/>
</dbReference>
<proteinExistence type="predicted"/>
<dbReference type="GO" id="GO:0008360">
    <property type="term" value="P:regulation of cell shape"/>
    <property type="evidence" value="ECO:0007669"/>
    <property type="project" value="UniProtKB-KW"/>
</dbReference>
<dbReference type="InterPro" id="IPR004268">
    <property type="entry name" value="MurJ"/>
</dbReference>
<dbReference type="PANTHER" id="PTHR47019:SF1">
    <property type="entry name" value="LIPID II FLIPPASE MURJ"/>
    <property type="match status" value="1"/>
</dbReference>
<evidence type="ECO:0000313" key="9">
    <source>
        <dbReference type="EMBL" id="KUK45793.1"/>
    </source>
</evidence>
<reference evidence="9 10" key="1">
    <citation type="journal article" date="2015" name="MBio">
        <title>Genome-Resolved Metagenomic Analysis Reveals Roles for Candidate Phyla and Other Microbial Community Members in Biogeochemical Transformations in Oil Reservoirs.</title>
        <authorList>
            <person name="Hu P."/>
            <person name="Tom L."/>
            <person name="Singh A."/>
            <person name="Thomas B.C."/>
            <person name="Baker B.J."/>
            <person name="Piceno Y.M."/>
            <person name="Andersen G.L."/>
            <person name="Banfield J.F."/>
        </authorList>
    </citation>
    <scope>NUCLEOTIDE SEQUENCE [LARGE SCALE GENOMIC DNA]</scope>
    <source>
        <strain evidence="9">46_16</strain>
    </source>
</reference>
<keyword evidence="2" id="KW-1003">Cell membrane</keyword>
<dbReference type="AlphaFoldDB" id="A0A117LGE2"/>
<dbReference type="InterPro" id="IPR051050">
    <property type="entry name" value="Lipid_II_flippase_MurJ/MviN"/>
</dbReference>
<evidence type="ECO:0000256" key="3">
    <source>
        <dbReference type="ARBA" id="ARBA00022692"/>
    </source>
</evidence>
<feature type="transmembrane region" description="Helical" evidence="8">
    <location>
        <begin position="29"/>
        <end position="53"/>
    </location>
</feature>
<keyword evidence="4" id="KW-0133">Cell shape</keyword>
<dbReference type="PRINTS" id="PR01806">
    <property type="entry name" value="VIRFACTRMVIN"/>
</dbReference>
<evidence type="ECO:0000256" key="5">
    <source>
        <dbReference type="ARBA" id="ARBA00022984"/>
    </source>
</evidence>
<keyword evidence="5" id="KW-0573">Peptidoglycan synthesis</keyword>
<evidence type="ECO:0000256" key="6">
    <source>
        <dbReference type="ARBA" id="ARBA00022989"/>
    </source>
</evidence>
<evidence type="ECO:0000313" key="10">
    <source>
        <dbReference type="Proteomes" id="UP000064249"/>
    </source>
</evidence>
<dbReference type="Proteomes" id="UP000064249">
    <property type="component" value="Unassembled WGS sequence"/>
</dbReference>
<feature type="transmembrane region" description="Helical" evidence="8">
    <location>
        <begin position="109"/>
        <end position="136"/>
    </location>
</feature>
<evidence type="ECO:0000256" key="8">
    <source>
        <dbReference type="SAM" id="Phobius"/>
    </source>
</evidence>